<dbReference type="Proteomes" id="UP000062398">
    <property type="component" value="Chromosome"/>
</dbReference>
<dbReference type="EMBL" id="CP012175">
    <property type="protein sequence ID" value="AKV81182.1"/>
    <property type="molecule type" value="Genomic_DNA"/>
</dbReference>
<evidence type="ECO:0000313" key="1">
    <source>
        <dbReference type="EMBL" id="AIM27586.1"/>
    </source>
</evidence>
<dbReference type="RefSeq" id="WP_012021389.1">
    <property type="nucleotide sequence ID" value="NZ_CP008822.1"/>
</dbReference>
<evidence type="ECO:0000313" key="4">
    <source>
        <dbReference type="EMBL" id="AKV78937.1"/>
    </source>
</evidence>
<dbReference type="OrthoDB" id="33816at2157"/>
<dbReference type="Proteomes" id="UP000056255">
    <property type="component" value="Chromosome"/>
</dbReference>
<gene>
    <name evidence="1" type="ORF">HA72_1445</name>
    <name evidence="2" type="ORF">MsedA_1465</name>
    <name evidence="3" type="ORF">MsedB_1467</name>
    <name evidence="4" type="ORF">MsedC_1465</name>
    <name evidence="5" type="ORF">MsedD_1466</name>
    <name evidence="6" type="ORF">MsedE_1471</name>
</gene>
<dbReference type="Proteomes" id="UP000029084">
    <property type="component" value="Chromosome"/>
</dbReference>
<proteinExistence type="predicted"/>
<dbReference type="EMBL" id="CP008822">
    <property type="protein sequence ID" value="AIM27586.1"/>
    <property type="molecule type" value="Genomic_DNA"/>
</dbReference>
<evidence type="ECO:0000313" key="3">
    <source>
        <dbReference type="EMBL" id="AKV76686.1"/>
    </source>
</evidence>
<dbReference type="AlphaFoldDB" id="A0A088E5M1"/>
<dbReference type="Proteomes" id="UP000061362">
    <property type="component" value="Chromosome"/>
</dbReference>
<reference evidence="9 10" key="2">
    <citation type="journal article" date="2015" name="Genome Announc.">
        <title>Complete Genome Sequences of Evolved Arsenate-Resistant Metallosphaera sedula Strains.</title>
        <authorList>
            <person name="Ai C."/>
            <person name="McCarthy S."/>
            <person name="Schackwitz W."/>
            <person name="Martin J."/>
            <person name="Lipzen A."/>
            <person name="Blum P."/>
        </authorList>
    </citation>
    <scope>NUCLEOTIDE SEQUENCE [LARGE SCALE GENOMIC DNA]</scope>
    <source>
        <strain evidence="4 10">ARS120-1</strain>
        <strain evidence="5 9">ARS120-2</strain>
        <strain evidence="2 12">ARS50-1</strain>
        <strain evidence="3 11">ARS50-2</strain>
    </source>
</reference>
<evidence type="ECO:0000313" key="11">
    <source>
        <dbReference type="Proteomes" id="UP000062475"/>
    </source>
</evidence>
<dbReference type="OMA" id="KREYTRI"/>
<dbReference type="EMBL" id="CP012176">
    <property type="protein sequence ID" value="AKV83421.1"/>
    <property type="molecule type" value="Genomic_DNA"/>
</dbReference>
<evidence type="ECO:0000313" key="8">
    <source>
        <dbReference type="Proteomes" id="UP000056255"/>
    </source>
</evidence>
<reference evidence="6 8" key="3">
    <citation type="submission" date="2015-07" db="EMBL/GenBank/DDBJ databases">
        <title>Physiological, transcriptional responses and genome re-sequencing of acid resistant extremely thermoacidophilic Metallosphaera sedula SARC-M1.</title>
        <authorList>
            <person name="Ai C."/>
            <person name="McCarthy S."/>
            <person name="Eckrich V."/>
            <person name="Rudrappa D."/>
            <person name="Qiu G."/>
            <person name="Blum P."/>
        </authorList>
    </citation>
    <scope>NUCLEOTIDE SEQUENCE [LARGE SCALE GENOMIC DNA]</scope>
    <source>
        <strain evidence="6 8">SARC-M1</strain>
    </source>
</reference>
<evidence type="ECO:0000313" key="12">
    <source>
        <dbReference type="Proteomes" id="UP000068832"/>
    </source>
</evidence>
<reference evidence="1 7" key="1">
    <citation type="journal article" date="2014" name="J. Bacteriol.">
        <title>Role of an Archaeal PitA Transporter in the Copper and Arsenic Resistance of Metallosphaera sedula, an Extreme Thermoacidophile.</title>
        <authorList>
            <person name="McCarthy S."/>
            <person name="Ai C."/>
            <person name="Wheaton G."/>
            <person name="Tevatia R."/>
            <person name="Eckrich V."/>
            <person name="Kelly R."/>
            <person name="Blum P."/>
        </authorList>
    </citation>
    <scope>NUCLEOTIDE SEQUENCE [LARGE SCALE GENOMIC DNA]</scope>
    <source>
        <strain evidence="1 7">CuR1</strain>
    </source>
</reference>
<dbReference type="Proteomes" id="UP000062475">
    <property type="component" value="Chromosome"/>
</dbReference>
<protein>
    <submittedName>
        <fullName evidence="1">Uncharacterized protein</fullName>
    </submittedName>
</protein>
<sequence length="194" mass="22764">MDERLLTGFQELDRITRDDEFVEFYSTDWELLRVFYHRVIALSSPILVVVVSERGGLDPVLVRRFQRIFNVTGSVKLRRAFKAEDVEPTIRAMGDMELIVIDPYHHRNGREYSKIVGALRERRGKRFLFSYMDRQREGPTFGLHSAHSVIKLERTRTGFRAVIMKSVIVDNVEIPYGLWDIYGRGDEGLMRWLL</sequence>
<evidence type="ECO:0000313" key="10">
    <source>
        <dbReference type="Proteomes" id="UP000062398"/>
    </source>
</evidence>
<accession>A0A088E5M1</accession>
<name>A0A088E5M1_9CREN</name>
<dbReference type="EMBL" id="CP012174">
    <property type="protein sequence ID" value="AKV78937.1"/>
    <property type="molecule type" value="Genomic_DNA"/>
</dbReference>
<organism evidence="1 7">
    <name type="scientific">Metallosphaera sedula</name>
    <dbReference type="NCBI Taxonomy" id="43687"/>
    <lineage>
        <taxon>Archaea</taxon>
        <taxon>Thermoproteota</taxon>
        <taxon>Thermoprotei</taxon>
        <taxon>Sulfolobales</taxon>
        <taxon>Sulfolobaceae</taxon>
        <taxon>Metallosphaera</taxon>
    </lineage>
</organism>
<evidence type="ECO:0000313" key="7">
    <source>
        <dbReference type="Proteomes" id="UP000029084"/>
    </source>
</evidence>
<evidence type="ECO:0000313" key="9">
    <source>
        <dbReference type="Proteomes" id="UP000061362"/>
    </source>
</evidence>
<dbReference type="GeneID" id="91755947"/>
<dbReference type="Proteomes" id="UP000068832">
    <property type="component" value="Chromosome"/>
</dbReference>
<dbReference type="EMBL" id="CP012173">
    <property type="protein sequence ID" value="AKV76686.1"/>
    <property type="molecule type" value="Genomic_DNA"/>
</dbReference>
<dbReference type="PATRIC" id="fig|43687.5.peg.1572"/>
<evidence type="ECO:0000313" key="2">
    <source>
        <dbReference type="EMBL" id="AKV74447.1"/>
    </source>
</evidence>
<evidence type="ECO:0000313" key="6">
    <source>
        <dbReference type="EMBL" id="AKV83421.1"/>
    </source>
</evidence>
<evidence type="ECO:0000313" key="5">
    <source>
        <dbReference type="EMBL" id="AKV81182.1"/>
    </source>
</evidence>
<dbReference type="EMBL" id="CP012172">
    <property type="protein sequence ID" value="AKV74447.1"/>
    <property type="molecule type" value="Genomic_DNA"/>
</dbReference>